<name>A0A090EVE1_MESPL</name>
<dbReference type="PANTHER" id="PTHR46438:SF11">
    <property type="entry name" value="LIPASE-RELATED"/>
    <property type="match status" value="1"/>
</dbReference>
<sequence>MTPTQNPAIGRTIRAGSVTTNYHDMGEGVPVLMLHGSGVGVSAYANWNDTLPYFARSFRAVAMDVAGFGYSDAAEDATYGLDLWVRHVVDFLDVMGFDKVHLLGNSFGGALALAVTIRHPDRVRRAALMGSVGLRFEMPKSFNAGVGFGGKRDQMRSLLENFTVEPSSITEEMIDLRYNTSIRPGYDEVFKKLFPGPREQKMNALLSSEDDIARIRNDVLVLHGREDRVIPVETSVRLSSLIPRSELHVFSNCGHWSHRDKAERFNGVVSEFFNAPGANA</sequence>
<dbReference type="Pfam" id="PF12697">
    <property type="entry name" value="Abhydrolase_6"/>
    <property type="match status" value="1"/>
</dbReference>
<dbReference type="EMBL" id="CCNB01000012">
    <property type="protein sequence ID" value="CDX35457.1"/>
    <property type="molecule type" value="Genomic_DNA"/>
</dbReference>
<dbReference type="InterPro" id="IPR000073">
    <property type="entry name" value="AB_hydrolase_1"/>
</dbReference>
<dbReference type="Proteomes" id="UP000046373">
    <property type="component" value="Unassembled WGS sequence"/>
</dbReference>
<proteinExistence type="predicted"/>
<reference evidence="2 3" key="1">
    <citation type="submission" date="2014-08" db="EMBL/GenBank/DDBJ databases">
        <authorList>
            <person name="Moulin Lionel"/>
        </authorList>
    </citation>
    <scope>NUCLEOTIDE SEQUENCE [LARGE SCALE GENOMIC DNA]</scope>
</reference>
<dbReference type="EC" id="3.7.1.9" evidence="2"/>
<evidence type="ECO:0000259" key="1">
    <source>
        <dbReference type="Pfam" id="PF12697"/>
    </source>
</evidence>
<dbReference type="InterPro" id="IPR029058">
    <property type="entry name" value="AB_hydrolase_fold"/>
</dbReference>
<accession>A0A090EVE1</accession>
<dbReference type="InterPro" id="IPR000639">
    <property type="entry name" value="Epox_hydrolase-like"/>
</dbReference>
<dbReference type="GO" id="GO:0018775">
    <property type="term" value="F:2-hydroxymuconate-semialdehyde hydrolase activity"/>
    <property type="evidence" value="ECO:0007669"/>
    <property type="project" value="UniProtKB-EC"/>
</dbReference>
<dbReference type="PRINTS" id="PR00111">
    <property type="entry name" value="ABHYDROLASE"/>
</dbReference>
<dbReference type="SUPFAM" id="SSF53474">
    <property type="entry name" value="alpha/beta-Hydrolases"/>
    <property type="match status" value="1"/>
</dbReference>
<evidence type="ECO:0000313" key="2">
    <source>
        <dbReference type="EMBL" id="CDX35457.1"/>
    </source>
</evidence>
<feature type="domain" description="AB hydrolase-1" evidence="1">
    <location>
        <begin position="31"/>
        <end position="266"/>
    </location>
</feature>
<gene>
    <name evidence="2" type="primary">dmpD</name>
    <name evidence="2" type="ORF">MPLDJ20_20202</name>
</gene>
<dbReference type="PANTHER" id="PTHR46438">
    <property type="entry name" value="ALPHA/BETA-HYDROLASES SUPERFAMILY PROTEIN"/>
    <property type="match status" value="1"/>
</dbReference>
<keyword evidence="2" id="KW-0378">Hydrolase</keyword>
<protein>
    <submittedName>
        <fullName evidence="2">2-hydroxymuconate semialdehyde hydrolase</fullName>
        <ecNumber evidence="2">3.7.1.9</ecNumber>
    </submittedName>
</protein>
<dbReference type="PRINTS" id="PR00412">
    <property type="entry name" value="EPOXHYDRLASE"/>
</dbReference>
<dbReference type="AlphaFoldDB" id="A0A090EVE1"/>
<dbReference type="Gene3D" id="3.40.50.1820">
    <property type="entry name" value="alpha/beta hydrolase"/>
    <property type="match status" value="1"/>
</dbReference>
<organism evidence="2 3">
    <name type="scientific">Mesorhizobium plurifarium</name>
    <dbReference type="NCBI Taxonomy" id="69974"/>
    <lineage>
        <taxon>Bacteria</taxon>
        <taxon>Pseudomonadati</taxon>
        <taxon>Pseudomonadota</taxon>
        <taxon>Alphaproteobacteria</taxon>
        <taxon>Hyphomicrobiales</taxon>
        <taxon>Phyllobacteriaceae</taxon>
        <taxon>Mesorhizobium</taxon>
    </lineage>
</organism>
<evidence type="ECO:0000313" key="3">
    <source>
        <dbReference type="Proteomes" id="UP000046373"/>
    </source>
</evidence>